<evidence type="ECO:0000313" key="3">
    <source>
        <dbReference type="Proteomes" id="UP000565441"/>
    </source>
</evidence>
<comment type="caution">
    <text evidence="2">The sequence shown here is derived from an EMBL/GenBank/DDBJ whole genome shotgun (WGS) entry which is preliminary data.</text>
</comment>
<feature type="compositionally biased region" description="Basic and acidic residues" evidence="1">
    <location>
        <begin position="10"/>
        <end position="21"/>
    </location>
</feature>
<accession>A0A8H5M8Z7</accession>
<dbReference type="EMBL" id="JAACJP010000004">
    <property type="protein sequence ID" value="KAF5385119.1"/>
    <property type="molecule type" value="Genomic_DNA"/>
</dbReference>
<sequence length="62" mass="6705">MLPESSSSPHHHENDAVKHENAAQASQRSFSERVKATGTTIVHHAKKHTGVGIVCAVAYFDP</sequence>
<name>A0A8H5M8Z7_9AGAR</name>
<proteinExistence type="predicted"/>
<dbReference type="Proteomes" id="UP000565441">
    <property type="component" value="Unassembled WGS sequence"/>
</dbReference>
<feature type="region of interest" description="Disordered" evidence="1">
    <location>
        <begin position="1"/>
        <end position="32"/>
    </location>
</feature>
<evidence type="ECO:0000313" key="2">
    <source>
        <dbReference type="EMBL" id="KAF5385119.1"/>
    </source>
</evidence>
<organism evidence="2 3">
    <name type="scientific">Tricholomella constricta</name>
    <dbReference type="NCBI Taxonomy" id="117010"/>
    <lineage>
        <taxon>Eukaryota</taxon>
        <taxon>Fungi</taxon>
        <taxon>Dikarya</taxon>
        <taxon>Basidiomycota</taxon>
        <taxon>Agaricomycotina</taxon>
        <taxon>Agaricomycetes</taxon>
        <taxon>Agaricomycetidae</taxon>
        <taxon>Agaricales</taxon>
        <taxon>Tricholomatineae</taxon>
        <taxon>Lyophyllaceae</taxon>
        <taxon>Tricholomella</taxon>
    </lineage>
</organism>
<protein>
    <submittedName>
        <fullName evidence="2">Uncharacterized protein</fullName>
    </submittedName>
</protein>
<evidence type="ECO:0000256" key="1">
    <source>
        <dbReference type="SAM" id="MobiDB-lite"/>
    </source>
</evidence>
<gene>
    <name evidence="2" type="ORF">D9615_000895</name>
</gene>
<dbReference type="OrthoDB" id="409173at2759"/>
<keyword evidence="3" id="KW-1185">Reference proteome</keyword>
<dbReference type="AlphaFoldDB" id="A0A8H5M8Z7"/>
<reference evidence="2 3" key="1">
    <citation type="journal article" date="2020" name="ISME J.">
        <title>Uncovering the hidden diversity of litter-decomposition mechanisms in mushroom-forming fungi.</title>
        <authorList>
            <person name="Floudas D."/>
            <person name="Bentzer J."/>
            <person name="Ahren D."/>
            <person name="Johansson T."/>
            <person name="Persson P."/>
            <person name="Tunlid A."/>
        </authorList>
    </citation>
    <scope>NUCLEOTIDE SEQUENCE [LARGE SCALE GENOMIC DNA]</scope>
    <source>
        <strain evidence="2 3">CBS 661.87</strain>
    </source>
</reference>